<sequence>MSEGNYSDNFFMVACALDGIAHEEGPHTFLQSEMQINNNMRYIRYQAQHRSRQLNHFVCISGRLATSNSSFHKLPWFAFGNFIN</sequence>
<dbReference type="Proteomes" id="UP000815325">
    <property type="component" value="Unassembled WGS sequence"/>
</dbReference>
<reference evidence="1" key="1">
    <citation type="submission" date="2017-08" db="EMBL/GenBank/DDBJ databases">
        <authorList>
            <person name="Polle J.E."/>
            <person name="Barry K."/>
            <person name="Cushman J."/>
            <person name="Schmutz J."/>
            <person name="Tran D."/>
            <person name="Hathwaick L.T."/>
            <person name="Yim W.C."/>
            <person name="Jenkins J."/>
            <person name="Mckie-Krisberg Z.M."/>
            <person name="Prochnik S."/>
            <person name="Lindquist E."/>
            <person name="Dockter R.B."/>
            <person name="Adam C."/>
            <person name="Molina H."/>
            <person name="Bunkerborg J."/>
            <person name="Jin E."/>
            <person name="Buchheim M."/>
            <person name="Magnuson J."/>
        </authorList>
    </citation>
    <scope>NUCLEOTIDE SEQUENCE</scope>
    <source>
        <strain evidence="1">CCAP 19/18</strain>
    </source>
</reference>
<organism evidence="1 2">
    <name type="scientific">Dunaliella salina</name>
    <name type="common">Green alga</name>
    <name type="synonym">Protococcus salinus</name>
    <dbReference type="NCBI Taxonomy" id="3046"/>
    <lineage>
        <taxon>Eukaryota</taxon>
        <taxon>Viridiplantae</taxon>
        <taxon>Chlorophyta</taxon>
        <taxon>core chlorophytes</taxon>
        <taxon>Chlorophyceae</taxon>
        <taxon>CS clade</taxon>
        <taxon>Chlamydomonadales</taxon>
        <taxon>Dunaliellaceae</taxon>
        <taxon>Dunaliella</taxon>
    </lineage>
</organism>
<keyword evidence="2" id="KW-1185">Reference proteome</keyword>
<gene>
    <name evidence="1" type="ORF">DUNSADRAFT_7400</name>
</gene>
<comment type="caution">
    <text evidence="1">The sequence shown here is derived from an EMBL/GenBank/DDBJ whole genome shotgun (WGS) entry which is preliminary data.</text>
</comment>
<evidence type="ECO:0000313" key="1">
    <source>
        <dbReference type="EMBL" id="KAF5842416.1"/>
    </source>
</evidence>
<name>A0ABQ7H6F4_DUNSA</name>
<protein>
    <submittedName>
        <fullName evidence="1">Uncharacterized protein</fullName>
    </submittedName>
</protein>
<evidence type="ECO:0000313" key="2">
    <source>
        <dbReference type="Proteomes" id="UP000815325"/>
    </source>
</evidence>
<proteinExistence type="predicted"/>
<accession>A0ABQ7H6F4</accession>
<dbReference type="EMBL" id="MU069462">
    <property type="protein sequence ID" value="KAF5842416.1"/>
    <property type="molecule type" value="Genomic_DNA"/>
</dbReference>